<dbReference type="Proteomes" id="UP000470875">
    <property type="component" value="Unassembled WGS sequence"/>
</dbReference>
<dbReference type="AlphaFoldDB" id="A0A6N7VT53"/>
<evidence type="ECO:0000313" key="1">
    <source>
        <dbReference type="EMBL" id="MSS84959.1"/>
    </source>
</evidence>
<keyword evidence="2" id="KW-1185">Reference proteome</keyword>
<dbReference type="RefSeq" id="WP_154545782.1">
    <property type="nucleotide sequence ID" value="NZ_VULO01000011.1"/>
</dbReference>
<name>A0A6N7VT53_9ACTO</name>
<sequence length="562" mass="61483">MSGYIAVVAPEDIADRLEELFLREETDVVGLSGERRLFYVSNSAHRGDQTWFQGFATDHEKELMVFASAPDRFVPDPSSPVEGSYFSLHLSDEKVRFGADLYGFVPMLWFSEKGVSAVSDSYLSLIAIREQLGMSNTVDEESVRGRMWLNSMSYQQIGRETYCREIRYATPGTELSLDLKTGVFEEKALNLQNFYAGRITDHGSAISEAAARMVRMFKTYPLTGAKMTLALSGGQDSRVCLAAALVAGTSESINIICSNPGSPDYLIAQRLGEQFNFGLNRHTSDEGAPERVDTTAAWAATSLGIYDALYMPGAFPVIEHPSFTIGGHGAGSSKGAYGWRGLSDIEMPPSALRQARRALCSIGVDPNDQWGSEWHYLAFRNAIHGGRATLSSDYVARPTAQIPLIGLSRSSKNQLVAPKPGRPSVILDTLIALRPDMAKIPFDTPVKSPRPRFVDQRREALSERLIDFADLPPYRVVGSLYPSKGFLTTQINFAKSRGLSGGISFANLSPMALESLTRFSDLVSPDVKTTVDTLNFNDTRRIAASSREAASVGKLLSLGTVH</sequence>
<proteinExistence type="predicted"/>
<dbReference type="EMBL" id="VULO01000011">
    <property type="protein sequence ID" value="MSS84959.1"/>
    <property type="molecule type" value="Genomic_DNA"/>
</dbReference>
<accession>A0A6N7VT53</accession>
<evidence type="ECO:0000313" key="2">
    <source>
        <dbReference type="Proteomes" id="UP000470875"/>
    </source>
</evidence>
<reference evidence="1 2" key="1">
    <citation type="submission" date="2019-08" db="EMBL/GenBank/DDBJ databases">
        <title>In-depth cultivation of the pig gut microbiome towards novel bacterial diversity and tailored functional studies.</title>
        <authorList>
            <person name="Wylensek D."/>
            <person name="Hitch T.C.A."/>
            <person name="Clavel T."/>
        </authorList>
    </citation>
    <scope>NUCLEOTIDE SEQUENCE [LARGE SCALE GENOMIC DNA]</scope>
    <source>
        <strain evidence="1 2">WB03_NA08</strain>
    </source>
</reference>
<comment type="caution">
    <text evidence="1">The sequence shown here is derived from an EMBL/GenBank/DDBJ whole genome shotgun (WGS) entry which is preliminary data.</text>
</comment>
<evidence type="ECO:0008006" key="3">
    <source>
        <dbReference type="Google" id="ProtNLM"/>
    </source>
</evidence>
<protein>
    <recommendedName>
        <fullName evidence="3">Asparagine synthetase domain-containing protein</fullName>
    </recommendedName>
</protein>
<organism evidence="1 2">
    <name type="scientific">Scrofimicrobium canadense</name>
    <dbReference type="NCBI Taxonomy" id="2652290"/>
    <lineage>
        <taxon>Bacteria</taxon>
        <taxon>Bacillati</taxon>
        <taxon>Actinomycetota</taxon>
        <taxon>Actinomycetes</taxon>
        <taxon>Actinomycetales</taxon>
        <taxon>Actinomycetaceae</taxon>
        <taxon>Scrofimicrobium</taxon>
    </lineage>
</organism>
<gene>
    <name evidence="1" type="ORF">FYJ24_09325</name>
</gene>